<evidence type="ECO:0000313" key="3">
    <source>
        <dbReference type="EMBL" id="KNH01863.1"/>
    </source>
</evidence>
<protein>
    <submittedName>
        <fullName evidence="3">Methyltransferase</fullName>
    </submittedName>
</protein>
<dbReference type="PANTHER" id="PTHR13090:SF1">
    <property type="entry name" value="ARGININE-HYDROXYLASE NDUFAF5, MITOCHONDRIAL"/>
    <property type="match status" value="1"/>
</dbReference>
<evidence type="ECO:0000313" key="4">
    <source>
        <dbReference type="Proteomes" id="UP000037446"/>
    </source>
</evidence>
<gene>
    <name evidence="3" type="ORF">J121_61</name>
</gene>
<dbReference type="GO" id="GO:0008168">
    <property type="term" value="F:methyltransferase activity"/>
    <property type="evidence" value="ECO:0007669"/>
    <property type="project" value="UniProtKB-KW"/>
</dbReference>
<dbReference type="GO" id="GO:0032259">
    <property type="term" value="P:methylation"/>
    <property type="evidence" value="ECO:0007669"/>
    <property type="project" value="UniProtKB-KW"/>
</dbReference>
<dbReference type="PATRIC" id="fig|1306953.7.peg.64"/>
<dbReference type="EMBL" id="JYNE01000025">
    <property type="protein sequence ID" value="KNH01863.1"/>
    <property type="molecule type" value="Genomic_DNA"/>
</dbReference>
<comment type="caution">
    <text evidence="3">The sequence shown here is derived from an EMBL/GenBank/DDBJ whole genome shotgun (WGS) entry which is preliminary data.</text>
</comment>
<dbReference type="STRING" id="1306953.J121_61"/>
<name>A0A0L1KD44_9SPHN</name>
<accession>A0A0L1KD44</accession>
<sequence>MTSHAPPRIFSRKRRIAGLRRARVRQAHRDAARYLLDDMVEDVLDRLEFIRLSPGRVLVIGDWTGTLALSLRGAGAEVDEHDAASLDEERPLDGGPYDLIVSLGSLDRVNDLPGALLHLRNALADDGLMIASFPGAGSLPHLRRAMLAAEPDRPAARMHPLIDNQAAAGLLQRALFKRQVVDSHTLTVSFGGLHRLVSDLRDQGLGSVLASAAPPLGKAALERAEHAFMKQANNKGRVLESFEILTLTGWKD</sequence>
<dbReference type="Proteomes" id="UP000037446">
    <property type="component" value="Unassembled WGS sequence"/>
</dbReference>
<dbReference type="Gene3D" id="3.40.50.150">
    <property type="entry name" value="Vaccinia Virus protein VP39"/>
    <property type="match status" value="1"/>
</dbReference>
<dbReference type="PANTHER" id="PTHR13090">
    <property type="entry name" value="ARGININE-HYDROXYLASE NDUFAF5, MITOCHONDRIAL"/>
    <property type="match status" value="1"/>
</dbReference>
<dbReference type="RefSeq" id="WP_050600564.1">
    <property type="nucleotide sequence ID" value="NZ_JYNE01000025.1"/>
</dbReference>
<keyword evidence="2 3" id="KW-0808">Transferase</keyword>
<dbReference type="Pfam" id="PF13489">
    <property type="entry name" value="Methyltransf_23"/>
    <property type="match status" value="1"/>
</dbReference>
<evidence type="ECO:0000256" key="1">
    <source>
        <dbReference type="ARBA" id="ARBA00022603"/>
    </source>
</evidence>
<dbReference type="AlphaFoldDB" id="A0A0L1KD44"/>
<evidence type="ECO:0000256" key="2">
    <source>
        <dbReference type="ARBA" id="ARBA00022679"/>
    </source>
</evidence>
<reference evidence="3" key="1">
    <citation type="submission" date="2015-02" db="EMBL/GenBank/DDBJ databases">
        <authorList>
            <person name="Chooi Y.-H."/>
        </authorList>
    </citation>
    <scope>NUCLEOTIDE SEQUENCE [LARGE SCALE GENOMIC DNA]</scope>
    <source>
        <strain evidence="3">LAMA 915</strain>
    </source>
</reference>
<proteinExistence type="predicted"/>
<dbReference type="InterPro" id="IPR029063">
    <property type="entry name" value="SAM-dependent_MTases_sf"/>
</dbReference>
<dbReference type="InterPro" id="IPR050602">
    <property type="entry name" value="Malonyl-ACP_OMT"/>
</dbReference>
<organism evidence="3 4">
    <name type="scientific">Qipengyuania citrea LAMA 915</name>
    <dbReference type="NCBI Taxonomy" id="1306953"/>
    <lineage>
        <taxon>Bacteria</taxon>
        <taxon>Pseudomonadati</taxon>
        <taxon>Pseudomonadota</taxon>
        <taxon>Alphaproteobacteria</taxon>
        <taxon>Sphingomonadales</taxon>
        <taxon>Erythrobacteraceae</taxon>
        <taxon>Qipengyuania</taxon>
    </lineage>
</organism>
<dbReference type="SUPFAM" id="SSF53335">
    <property type="entry name" value="S-adenosyl-L-methionine-dependent methyltransferases"/>
    <property type="match status" value="1"/>
</dbReference>
<keyword evidence="1 3" id="KW-0489">Methyltransferase</keyword>